<evidence type="ECO:0000259" key="3">
    <source>
        <dbReference type="Pfam" id="PF06863"/>
    </source>
</evidence>
<dbReference type="PANTHER" id="PTHR36509:SF3">
    <property type="entry name" value="SIGNAL PEPTIDE PROTEIN"/>
    <property type="match status" value="1"/>
</dbReference>
<dbReference type="Proteomes" id="UP001615550">
    <property type="component" value="Unassembled WGS sequence"/>
</dbReference>
<organism evidence="4 5">
    <name type="scientific">Legionella lytica</name>
    <dbReference type="NCBI Taxonomy" id="96232"/>
    <lineage>
        <taxon>Bacteria</taxon>
        <taxon>Pseudomonadati</taxon>
        <taxon>Pseudomonadota</taxon>
        <taxon>Gammaproteobacteria</taxon>
        <taxon>Legionellales</taxon>
        <taxon>Legionellaceae</taxon>
        <taxon>Legionella</taxon>
    </lineage>
</organism>
<dbReference type="InterPro" id="IPR010621">
    <property type="entry name" value="DUF1214"/>
</dbReference>
<feature type="chain" id="PRO_5046913879" evidence="1">
    <location>
        <begin position="19"/>
        <end position="472"/>
    </location>
</feature>
<evidence type="ECO:0000259" key="2">
    <source>
        <dbReference type="Pfam" id="PF06742"/>
    </source>
</evidence>
<dbReference type="Gene3D" id="1.10.3360.10">
    <property type="entry name" value="VPA0735-like domain"/>
    <property type="match status" value="1"/>
</dbReference>
<gene>
    <name evidence="4" type="ORF">ACD661_00850</name>
</gene>
<sequence>MLSKLFWLLMILSTQALCQNVVTLTPAQIQSAQDEQTVQQAVVAYRFWYPTVSAEAIFHGYREKNILDNKSLVILAATPQQLGFTLNSDTPYGGGTLDLTQGPFVIELPPGPYIALVDDHHQRWIVDMGIPGPDRGKGGKYLIVPPNYDKPIPEGYHVAHSSTYKLMLAIRALPQGGDTAGALNSLRKIKVYPLASASNPQLVTYVDGDTFYMDTTPLRWEKNIEYWKQLAKVINEEPILDEYKPMYGLLASLGIEKGQPFNPDERMQAILTKAAEIGHSQMMLSSFTNQSENVLVWPDRKWQWIGTLENKGNFETPWGIDLAARDRWFAIAIAASPAMFSRAPGAGSLYWLGIRDKKNQYLDGSKSYQLTIPQPVPARLFWSVTVYDVETRSEIQTEQNKAVLGSLMDFKDVDKSKPVPLYFGPIPPADKNARWIKTIPGKNWFSLLRIYGPEALAFDGSWKPGDFEQISQ</sequence>
<dbReference type="Pfam" id="PF06863">
    <property type="entry name" value="DUF1254"/>
    <property type="match status" value="1"/>
</dbReference>
<dbReference type="Gene3D" id="2.60.40.1610">
    <property type="entry name" value="Domain of unknown function DUF1254"/>
    <property type="match status" value="1"/>
</dbReference>
<evidence type="ECO:0000313" key="5">
    <source>
        <dbReference type="Proteomes" id="UP001615550"/>
    </source>
</evidence>
<dbReference type="InterPro" id="IPR037049">
    <property type="entry name" value="DUF1214_C_sf"/>
</dbReference>
<dbReference type="PANTHER" id="PTHR36509">
    <property type="entry name" value="BLL3101 PROTEIN"/>
    <property type="match status" value="1"/>
</dbReference>
<evidence type="ECO:0000313" key="4">
    <source>
        <dbReference type="EMBL" id="MFJ1267099.1"/>
    </source>
</evidence>
<reference evidence="4 5" key="1">
    <citation type="submission" date="2024-08" db="EMBL/GenBank/DDBJ databases">
        <title>Draft Genome Sequence of Legionella lytica strain DSB2004, Isolated From a Fire Sprinkler System.</title>
        <authorList>
            <person name="Everhart A.D."/>
            <person name="Kidane D.T."/>
            <person name="Farone A.L."/>
            <person name="Farone M.B."/>
        </authorList>
    </citation>
    <scope>NUCLEOTIDE SEQUENCE [LARGE SCALE GENOMIC DNA]</scope>
    <source>
        <strain evidence="4 5">DSB2004</strain>
    </source>
</reference>
<dbReference type="EMBL" id="JBGORX010000001">
    <property type="protein sequence ID" value="MFJ1267099.1"/>
    <property type="molecule type" value="Genomic_DNA"/>
</dbReference>
<name>A0ABW8D359_9GAMM</name>
<keyword evidence="5" id="KW-1185">Reference proteome</keyword>
<dbReference type="RefSeq" id="WP_400185619.1">
    <property type="nucleotide sequence ID" value="NZ_JBGORX010000001.1"/>
</dbReference>
<evidence type="ECO:0000256" key="1">
    <source>
        <dbReference type="SAM" id="SignalP"/>
    </source>
</evidence>
<protein>
    <submittedName>
        <fullName evidence="4">DUF1254 domain-containing protein</fullName>
    </submittedName>
</protein>
<accession>A0ABW8D359</accession>
<dbReference type="InterPro" id="IPR010679">
    <property type="entry name" value="DUF1254"/>
</dbReference>
<dbReference type="Pfam" id="PF06742">
    <property type="entry name" value="DUF1214"/>
    <property type="match status" value="1"/>
</dbReference>
<feature type="domain" description="DUF1254" evidence="3">
    <location>
        <begin position="82"/>
        <end position="193"/>
    </location>
</feature>
<dbReference type="InterPro" id="IPR037050">
    <property type="entry name" value="DUF1254_sf"/>
</dbReference>
<keyword evidence="1" id="KW-0732">Signal</keyword>
<dbReference type="Gene3D" id="2.60.120.600">
    <property type="entry name" value="Domain of unknown function DUF1214, C-terminal domain"/>
    <property type="match status" value="1"/>
</dbReference>
<comment type="caution">
    <text evidence="4">The sequence shown here is derived from an EMBL/GenBank/DDBJ whole genome shotgun (WGS) entry which is preliminary data.</text>
</comment>
<proteinExistence type="predicted"/>
<feature type="domain" description="DUF1214" evidence="2">
    <location>
        <begin position="348"/>
        <end position="454"/>
    </location>
</feature>
<feature type="signal peptide" evidence="1">
    <location>
        <begin position="1"/>
        <end position="18"/>
    </location>
</feature>
<dbReference type="SUPFAM" id="SSF160935">
    <property type="entry name" value="VPA0735-like"/>
    <property type="match status" value="1"/>
</dbReference>